<reference evidence="2 3" key="1">
    <citation type="submission" date="2015-01" db="EMBL/GenBank/DDBJ databases">
        <title>The Genome Sequence of Ochroconis gallopava CBS43764.</title>
        <authorList>
            <consortium name="The Broad Institute Genomics Platform"/>
            <person name="Cuomo C."/>
            <person name="de Hoog S."/>
            <person name="Gorbushina A."/>
            <person name="Stielow B."/>
            <person name="Teixiera M."/>
            <person name="Abouelleil A."/>
            <person name="Chapman S.B."/>
            <person name="Priest M."/>
            <person name="Young S.K."/>
            <person name="Wortman J."/>
            <person name="Nusbaum C."/>
            <person name="Birren B."/>
        </authorList>
    </citation>
    <scope>NUCLEOTIDE SEQUENCE [LARGE SCALE GENOMIC DNA]</scope>
    <source>
        <strain evidence="2 3">CBS 43764</strain>
    </source>
</reference>
<dbReference type="AlphaFoldDB" id="A0A0D1ZZC1"/>
<evidence type="ECO:0000313" key="3">
    <source>
        <dbReference type="Proteomes" id="UP000053259"/>
    </source>
</evidence>
<sequence>MLFSGVGFWAISPKFMLKYIILPYLILLSLFRWCSDPLRSVPGPFFAKCTRLWIILADLSGYRGSIVHKLHKQYGPVVRVSPNELCFASTEALDEIYKANSKYTKAPVYESYAFMGTFNTRDQHQYRTMKRRLNPSFNPRAMEELEPVLRRQICNLIKCLDKRLETSFDIVPWLRTLSLSVVGEGFIGNSFSGLETEKIPTLLNEIDEVIPTLWVWWMFPLLSVVLQHSPFPGIRRFMNAANDFRKYCASAYRNYLETKNPQEHHDLIARMVKEREELRQKAQPIPRHLTDEGIIDELTNMIFAGTDTIGNTLIYLFWELAHHPEWQSRLREELRCVTTDDLNFCPRYGAVAELPVLDAVLQETFRVHPAGFSGLLRLVPQGGATIAGVYVPPGVSIFWKE</sequence>
<dbReference type="OrthoDB" id="1470350at2759"/>
<evidence type="ECO:0008006" key="4">
    <source>
        <dbReference type="Google" id="ProtNLM"/>
    </source>
</evidence>
<evidence type="ECO:0000313" key="2">
    <source>
        <dbReference type="EMBL" id="KIV99414.1"/>
    </source>
</evidence>
<dbReference type="PANTHER" id="PTHR24305">
    <property type="entry name" value="CYTOCHROME P450"/>
    <property type="match status" value="1"/>
</dbReference>
<comment type="similarity">
    <text evidence="1">Belongs to the cytochrome P450 family.</text>
</comment>
<gene>
    <name evidence="2" type="ORF">PV09_08952</name>
</gene>
<dbReference type="RefSeq" id="XP_016209284.1">
    <property type="nucleotide sequence ID" value="XM_016362935.1"/>
</dbReference>
<accession>A0A0D1ZZC1</accession>
<dbReference type="Gene3D" id="1.10.630.10">
    <property type="entry name" value="Cytochrome P450"/>
    <property type="match status" value="1"/>
</dbReference>
<dbReference type="VEuPathDB" id="FungiDB:PV09_08952"/>
<dbReference type="STRING" id="253628.A0A0D1ZZC1"/>
<dbReference type="PANTHER" id="PTHR24305:SF166">
    <property type="entry name" value="CYTOCHROME P450 12A4, MITOCHONDRIAL-RELATED"/>
    <property type="match status" value="1"/>
</dbReference>
<dbReference type="Pfam" id="PF00067">
    <property type="entry name" value="p450"/>
    <property type="match status" value="1"/>
</dbReference>
<proteinExistence type="inferred from homology"/>
<name>A0A0D1ZZC1_9PEZI</name>
<dbReference type="GeneID" id="27316925"/>
<dbReference type="InParanoid" id="A0A0D1ZZC1"/>
<dbReference type="GO" id="GO:0005506">
    <property type="term" value="F:iron ion binding"/>
    <property type="evidence" value="ECO:0007669"/>
    <property type="project" value="InterPro"/>
</dbReference>
<dbReference type="InterPro" id="IPR050121">
    <property type="entry name" value="Cytochrome_P450_monoxygenase"/>
</dbReference>
<dbReference type="SUPFAM" id="SSF48264">
    <property type="entry name" value="Cytochrome P450"/>
    <property type="match status" value="1"/>
</dbReference>
<protein>
    <recommendedName>
        <fullName evidence="4">Cytochrome P450</fullName>
    </recommendedName>
</protein>
<organism evidence="2 3">
    <name type="scientific">Verruconis gallopava</name>
    <dbReference type="NCBI Taxonomy" id="253628"/>
    <lineage>
        <taxon>Eukaryota</taxon>
        <taxon>Fungi</taxon>
        <taxon>Dikarya</taxon>
        <taxon>Ascomycota</taxon>
        <taxon>Pezizomycotina</taxon>
        <taxon>Dothideomycetes</taxon>
        <taxon>Pleosporomycetidae</taxon>
        <taxon>Venturiales</taxon>
        <taxon>Sympoventuriaceae</taxon>
        <taxon>Verruconis</taxon>
    </lineage>
</organism>
<dbReference type="EMBL" id="KN847578">
    <property type="protein sequence ID" value="KIV99414.1"/>
    <property type="molecule type" value="Genomic_DNA"/>
</dbReference>
<evidence type="ECO:0000256" key="1">
    <source>
        <dbReference type="ARBA" id="ARBA00010617"/>
    </source>
</evidence>
<dbReference type="GO" id="GO:0020037">
    <property type="term" value="F:heme binding"/>
    <property type="evidence" value="ECO:0007669"/>
    <property type="project" value="InterPro"/>
</dbReference>
<dbReference type="Proteomes" id="UP000053259">
    <property type="component" value="Unassembled WGS sequence"/>
</dbReference>
<dbReference type="HOGENOM" id="CLU_001570_14_2_1"/>
<keyword evidence="3" id="KW-1185">Reference proteome</keyword>
<dbReference type="InterPro" id="IPR036396">
    <property type="entry name" value="Cyt_P450_sf"/>
</dbReference>
<dbReference type="GO" id="GO:0004497">
    <property type="term" value="F:monooxygenase activity"/>
    <property type="evidence" value="ECO:0007669"/>
    <property type="project" value="InterPro"/>
</dbReference>
<dbReference type="GO" id="GO:0016705">
    <property type="term" value="F:oxidoreductase activity, acting on paired donors, with incorporation or reduction of molecular oxygen"/>
    <property type="evidence" value="ECO:0007669"/>
    <property type="project" value="InterPro"/>
</dbReference>
<dbReference type="InterPro" id="IPR001128">
    <property type="entry name" value="Cyt_P450"/>
</dbReference>